<evidence type="ECO:0000313" key="3">
    <source>
        <dbReference type="Proteomes" id="UP000004754"/>
    </source>
</evidence>
<dbReference type="Proteomes" id="UP000004754">
    <property type="component" value="Unassembled WGS sequence"/>
</dbReference>
<accession>E6MJ39</accession>
<dbReference type="HOGENOM" id="CLU_093147_0_0_9"/>
<protein>
    <submittedName>
        <fullName evidence="2">PTS system, glucitol/sorbitol-specific, IIC component</fullName>
        <ecNumber evidence="2">2.7.1.69</ecNumber>
    </submittedName>
</protein>
<keyword evidence="2" id="KW-0808">Transferase</keyword>
<dbReference type="eggNOG" id="COG3730">
    <property type="taxonomic scope" value="Bacteria"/>
</dbReference>
<dbReference type="PIRSF" id="PIRSF038321">
    <property type="entry name" value="PTS_glc_srb_IIC"/>
    <property type="match status" value="1"/>
</dbReference>
<dbReference type="AlphaFoldDB" id="E6MJ39"/>
<keyword evidence="1" id="KW-1133">Transmembrane helix</keyword>
<reference evidence="2 3" key="1">
    <citation type="submission" date="2010-12" db="EMBL/GenBank/DDBJ databases">
        <authorList>
            <person name="Muzny D."/>
            <person name="Qin X."/>
            <person name="Deng J."/>
            <person name="Jiang H."/>
            <person name="Liu Y."/>
            <person name="Qu J."/>
            <person name="Song X.-Z."/>
            <person name="Zhang L."/>
            <person name="Thornton R."/>
            <person name="Coyle M."/>
            <person name="Francisco L."/>
            <person name="Jackson L."/>
            <person name="Javaid M."/>
            <person name="Korchina V."/>
            <person name="Kovar C."/>
            <person name="Mata R."/>
            <person name="Mathew T."/>
            <person name="Ngo R."/>
            <person name="Nguyen L."/>
            <person name="Nguyen N."/>
            <person name="Okwuonu G."/>
            <person name="Ongeri F."/>
            <person name="Pham C."/>
            <person name="Simmons D."/>
            <person name="Wilczek-Boney K."/>
            <person name="Hale W."/>
            <person name="Jakkamsetti A."/>
            <person name="Pham P."/>
            <person name="Ruth R."/>
            <person name="San Lucas F."/>
            <person name="Warren J."/>
            <person name="Zhang J."/>
            <person name="Zhao Z."/>
            <person name="Zhou C."/>
            <person name="Zhu D."/>
            <person name="Lee S."/>
            <person name="Bess C."/>
            <person name="Blankenburg K."/>
            <person name="Forbes L."/>
            <person name="Fu Q."/>
            <person name="Gubbala S."/>
            <person name="Hirani K."/>
            <person name="Jayaseelan J.C."/>
            <person name="Lara F."/>
            <person name="Munidasa M."/>
            <person name="Palculict T."/>
            <person name="Patil S."/>
            <person name="Pu L.-L."/>
            <person name="Saada N."/>
            <person name="Tang L."/>
            <person name="Weissenberger G."/>
            <person name="Zhu Y."/>
            <person name="Hemphill L."/>
            <person name="Shang Y."/>
            <person name="Youmans B."/>
            <person name="Ayvaz T."/>
            <person name="Ross M."/>
            <person name="Santibanez J."/>
            <person name="Aqrawi P."/>
            <person name="Gross S."/>
            <person name="Joshi V."/>
            <person name="Fowler G."/>
            <person name="Nazareth L."/>
            <person name="Reid J."/>
            <person name="Worley K."/>
            <person name="Petrosino J."/>
            <person name="Highlander S."/>
            <person name="Gibbs R."/>
        </authorList>
    </citation>
    <scope>NUCLEOTIDE SEQUENCE [LARGE SCALE GENOMIC DNA]</scope>
    <source>
        <strain evidence="2 3">ATCC 23263</strain>
    </source>
</reference>
<dbReference type="GO" id="GO:0016740">
    <property type="term" value="F:transferase activity"/>
    <property type="evidence" value="ECO:0007669"/>
    <property type="project" value="UniProtKB-KW"/>
</dbReference>
<keyword evidence="1" id="KW-0472">Membrane</keyword>
<dbReference type="Pfam" id="PF03608">
    <property type="entry name" value="EII-GUT"/>
    <property type="match status" value="1"/>
</dbReference>
<comment type="caution">
    <text evidence="2">The sequence shown here is derived from an EMBL/GenBank/DDBJ whole genome shotgun (WGS) entry which is preliminary data.</text>
</comment>
<name>E6MJ39_9FIRM</name>
<dbReference type="GO" id="GO:0016020">
    <property type="term" value="C:membrane"/>
    <property type="evidence" value="ECO:0007669"/>
    <property type="project" value="InterPro"/>
</dbReference>
<feature type="transmembrane region" description="Helical" evidence="1">
    <location>
        <begin position="152"/>
        <end position="170"/>
    </location>
</feature>
<evidence type="ECO:0000256" key="1">
    <source>
        <dbReference type="SAM" id="Phobius"/>
    </source>
</evidence>
<feature type="transmembrane region" description="Helical" evidence="1">
    <location>
        <begin position="35"/>
        <end position="58"/>
    </location>
</feature>
<keyword evidence="3" id="KW-1185">Reference proteome</keyword>
<dbReference type="STRING" id="887929.HMP0721_2024"/>
<dbReference type="PANTHER" id="PTHR40399:SF1">
    <property type="entry name" value="PTS SYSTEM GLUCITOL_SORBITOL-SPECIFIC EIIC COMPONENT"/>
    <property type="match status" value="1"/>
</dbReference>
<dbReference type="RefSeq" id="WP_006599446.1">
    <property type="nucleotide sequence ID" value="NZ_GL622359.1"/>
</dbReference>
<dbReference type="EMBL" id="AEQN01000026">
    <property type="protein sequence ID" value="EFV00859.1"/>
    <property type="molecule type" value="Genomic_DNA"/>
</dbReference>
<sequence length="194" mass="21243">MEALSQAASGFIGLFELGGRTFISYFFTIGKHGEITVGIVPTLICLMTAVNGVINLAGKDRVEGFGRRCSKYLLLRYTVLPVIGLFFFTSPMCFTLGRFLEERHKPAFYDATVSFCHPITGLFPHANAGEIFVYNGVTAGLLTLGYRQLGDIAIRYFLMGLVVILLRGIVCEQLTRQFLKKGAQANGGSILSGR</sequence>
<keyword evidence="1" id="KW-0812">Transmembrane</keyword>
<feature type="transmembrane region" description="Helical" evidence="1">
    <location>
        <begin position="7"/>
        <end position="29"/>
    </location>
</feature>
<dbReference type="InterPro" id="IPR004699">
    <property type="entry name" value="PTS_IID_sorb"/>
</dbReference>
<dbReference type="PROSITE" id="PS51107">
    <property type="entry name" value="PTS_EIIC_TYPE_5"/>
    <property type="match status" value="1"/>
</dbReference>
<dbReference type="PANTHER" id="PTHR40399">
    <property type="entry name" value="PTS SYSTEM GLUCITOL/SORBITOL-SPECIFIC EIIC COMPONENT"/>
    <property type="match status" value="1"/>
</dbReference>
<dbReference type="GO" id="GO:0009401">
    <property type="term" value="P:phosphoenolpyruvate-dependent sugar phosphotransferase system"/>
    <property type="evidence" value="ECO:0007669"/>
    <property type="project" value="InterPro"/>
</dbReference>
<gene>
    <name evidence="2" type="primary">srlA</name>
    <name evidence="2" type="ORF">HMP0721_2024</name>
</gene>
<dbReference type="EC" id="2.7.1.69" evidence="2"/>
<evidence type="ECO:0000313" key="2">
    <source>
        <dbReference type="EMBL" id="EFV00859.1"/>
    </source>
</evidence>
<proteinExistence type="predicted"/>
<organism evidence="2 3">
    <name type="scientific">Pseudoramibacter alactolyticus ATCC 23263</name>
    <dbReference type="NCBI Taxonomy" id="887929"/>
    <lineage>
        <taxon>Bacteria</taxon>
        <taxon>Bacillati</taxon>
        <taxon>Bacillota</taxon>
        <taxon>Clostridia</taxon>
        <taxon>Eubacteriales</taxon>
        <taxon>Eubacteriaceae</taxon>
        <taxon>Pseudoramibacter</taxon>
    </lineage>
</organism>
<dbReference type="OrthoDB" id="9799765at2"/>
<feature type="transmembrane region" description="Helical" evidence="1">
    <location>
        <begin position="79"/>
        <end position="100"/>
    </location>
</feature>